<organism evidence="2 3">
    <name type="scientific">Hypholoma sublateritium (strain FD-334 SS-4)</name>
    <dbReference type="NCBI Taxonomy" id="945553"/>
    <lineage>
        <taxon>Eukaryota</taxon>
        <taxon>Fungi</taxon>
        <taxon>Dikarya</taxon>
        <taxon>Basidiomycota</taxon>
        <taxon>Agaricomycotina</taxon>
        <taxon>Agaricomycetes</taxon>
        <taxon>Agaricomycetidae</taxon>
        <taxon>Agaricales</taxon>
        <taxon>Agaricineae</taxon>
        <taxon>Strophariaceae</taxon>
        <taxon>Hypholoma</taxon>
    </lineage>
</organism>
<dbReference type="Proteomes" id="UP000054270">
    <property type="component" value="Unassembled WGS sequence"/>
</dbReference>
<evidence type="ECO:0000256" key="1">
    <source>
        <dbReference type="SAM" id="MobiDB-lite"/>
    </source>
</evidence>
<evidence type="ECO:0000313" key="3">
    <source>
        <dbReference type="Proteomes" id="UP000054270"/>
    </source>
</evidence>
<keyword evidence="3" id="KW-1185">Reference proteome</keyword>
<dbReference type="EMBL" id="KN817556">
    <property type="protein sequence ID" value="KJA21683.1"/>
    <property type="molecule type" value="Genomic_DNA"/>
</dbReference>
<feature type="region of interest" description="Disordered" evidence="1">
    <location>
        <begin position="55"/>
        <end position="77"/>
    </location>
</feature>
<accession>A0A0D2MDV0</accession>
<gene>
    <name evidence="2" type="ORF">HYPSUDRAFT_94250</name>
</gene>
<proteinExistence type="predicted"/>
<reference evidence="3" key="1">
    <citation type="submission" date="2014-04" db="EMBL/GenBank/DDBJ databases">
        <title>Evolutionary Origins and Diversification of the Mycorrhizal Mutualists.</title>
        <authorList>
            <consortium name="DOE Joint Genome Institute"/>
            <consortium name="Mycorrhizal Genomics Consortium"/>
            <person name="Kohler A."/>
            <person name="Kuo A."/>
            <person name="Nagy L.G."/>
            <person name="Floudas D."/>
            <person name="Copeland A."/>
            <person name="Barry K.W."/>
            <person name="Cichocki N."/>
            <person name="Veneault-Fourrey C."/>
            <person name="LaButti K."/>
            <person name="Lindquist E.A."/>
            <person name="Lipzen A."/>
            <person name="Lundell T."/>
            <person name="Morin E."/>
            <person name="Murat C."/>
            <person name="Riley R."/>
            <person name="Ohm R."/>
            <person name="Sun H."/>
            <person name="Tunlid A."/>
            <person name="Henrissat B."/>
            <person name="Grigoriev I.V."/>
            <person name="Hibbett D.S."/>
            <person name="Martin F."/>
        </authorList>
    </citation>
    <scope>NUCLEOTIDE SEQUENCE [LARGE SCALE GENOMIC DNA]</scope>
    <source>
        <strain evidence="3">FD-334 SS-4</strain>
    </source>
</reference>
<dbReference type="OMA" id="VQMNAYS"/>
<dbReference type="OrthoDB" id="2691920at2759"/>
<name>A0A0D2MDV0_HYPSF</name>
<dbReference type="STRING" id="945553.A0A0D2MDV0"/>
<sequence length="258" mass="29251">ACGRTFVQMNAYSNHVGSCRHRKKRMASALEVAKEKYRHKKSRLEITATIQPLHPEGSSQQLTAPAIFERRPRRENRRLPLRYRTEQPAAPASLPPVEHIPLSTSNITPPLASVAPLRRILKSSSNVFGIFRQYLATSFPEHDPDSNTQAADLSDVAVDHDEAVNSPTSLFRPYPNQNAFLLGEWYWNNGTQTQESFQKLVDIISGDDFNPADVRNVAWNSLDRRLGESNDSEDVWLDEPDAGWKETLITMSIPFRQK</sequence>
<protein>
    <submittedName>
        <fullName evidence="2">Uncharacterized protein</fullName>
    </submittedName>
</protein>
<feature type="non-terminal residue" evidence="2">
    <location>
        <position position="258"/>
    </location>
</feature>
<evidence type="ECO:0000313" key="2">
    <source>
        <dbReference type="EMBL" id="KJA21683.1"/>
    </source>
</evidence>
<feature type="non-terminal residue" evidence="2">
    <location>
        <position position="1"/>
    </location>
</feature>
<dbReference type="AlphaFoldDB" id="A0A0D2MDV0"/>